<dbReference type="InterPro" id="IPR003675">
    <property type="entry name" value="Rce1/LyrA-like_dom"/>
</dbReference>
<dbReference type="AlphaFoldDB" id="A0A1C6VBL5"/>
<evidence type="ECO:0000256" key="1">
    <source>
        <dbReference type="SAM" id="Phobius"/>
    </source>
</evidence>
<dbReference type="InterPro" id="IPR052710">
    <property type="entry name" value="CAAX_protease"/>
</dbReference>
<organism evidence="3 4">
    <name type="scientific">Micromonospora yangpuensis</name>
    <dbReference type="NCBI Taxonomy" id="683228"/>
    <lineage>
        <taxon>Bacteria</taxon>
        <taxon>Bacillati</taxon>
        <taxon>Actinomycetota</taxon>
        <taxon>Actinomycetes</taxon>
        <taxon>Micromonosporales</taxon>
        <taxon>Micromonosporaceae</taxon>
        <taxon>Micromonospora</taxon>
    </lineage>
</organism>
<feature type="transmembrane region" description="Helical" evidence="1">
    <location>
        <begin position="194"/>
        <end position="211"/>
    </location>
</feature>
<feature type="transmembrane region" description="Helical" evidence="1">
    <location>
        <begin position="55"/>
        <end position="81"/>
    </location>
</feature>
<dbReference type="Proteomes" id="UP000198937">
    <property type="component" value="Unassembled WGS sequence"/>
</dbReference>
<evidence type="ECO:0000313" key="3">
    <source>
        <dbReference type="EMBL" id="SCL63557.1"/>
    </source>
</evidence>
<feature type="transmembrane region" description="Helical" evidence="1">
    <location>
        <begin position="217"/>
        <end position="238"/>
    </location>
</feature>
<feature type="domain" description="CAAX prenyl protease 2/Lysostaphin resistance protein A-like" evidence="2">
    <location>
        <begin position="142"/>
        <end position="229"/>
    </location>
</feature>
<feature type="transmembrane region" description="Helical" evidence="1">
    <location>
        <begin position="101"/>
        <end position="125"/>
    </location>
</feature>
<feature type="transmembrane region" description="Helical" evidence="1">
    <location>
        <begin position="137"/>
        <end position="156"/>
    </location>
</feature>
<dbReference type="GO" id="GO:0004175">
    <property type="term" value="F:endopeptidase activity"/>
    <property type="evidence" value="ECO:0007669"/>
    <property type="project" value="UniProtKB-ARBA"/>
</dbReference>
<dbReference type="EMBL" id="FMIA01000002">
    <property type="protein sequence ID" value="SCL63557.1"/>
    <property type="molecule type" value="Genomic_DNA"/>
</dbReference>
<gene>
    <name evidence="3" type="ORF">GA0070617_5238</name>
</gene>
<keyword evidence="4" id="KW-1185">Reference proteome</keyword>
<evidence type="ECO:0000313" key="4">
    <source>
        <dbReference type="Proteomes" id="UP000198937"/>
    </source>
</evidence>
<keyword evidence="1" id="KW-1133">Transmembrane helix</keyword>
<dbReference type="GO" id="GO:0080120">
    <property type="term" value="P:CAAX-box protein maturation"/>
    <property type="evidence" value="ECO:0007669"/>
    <property type="project" value="UniProtKB-ARBA"/>
</dbReference>
<dbReference type="RefSeq" id="WP_091444149.1">
    <property type="nucleotide sequence ID" value="NZ_BMMJ01000012.1"/>
</dbReference>
<dbReference type="PANTHER" id="PTHR36435:SF1">
    <property type="entry name" value="CAAX AMINO TERMINAL PROTEASE FAMILY PROTEIN"/>
    <property type="match status" value="1"/>
</dbReference>
<proteinExistence type="predicted"/>
<dbReference type="PANTHER" id="PTHR36435">
    <property type="entry name" value="SLR1288 PROTEIN"/>
    <property type="match status" value="1"/>
</dbReference>
<dbReference type="Pfam" id="PF02517">
    <property type="entry name" value="Rce1-like"/>
    <property type="match status" value="1"/>
</dbReference>
<dbReference type="OrthoDB" id="3693644at2"/>
<feature type="transmembrane region" description="Helical" evidence="1">
    <location>
        <begin position="168"/>
        <end position="187"/>
    </location>
</feature>
<protein>
    <recommendedName>
        <fullName evidence="2">CAAX prenyl protease 2/Lysostaphin resistance protein A-like domain-containing protein</fullName>
    </recommendedName>
</protein>
<evidence type="ECO:0000259" key="2">
    <source>
        <dbReference type="Pfam" id="PF02517"/>
    </source>
</evidence>
<keyword evidence="1" id="KW-0812">Transmembrane</keyword>
<accession>A0A1C6VBL5</accession>
<feature type="transmembrane region" description="Helical" evidence="1">
    <location>
        <begin position="24"/>
        <end position="43"/>
    </location>
</feature>
<dbReference type="STRING" id="683228.GA0070617_5238"/>
<name>A0A1C6VBL5_9ACTN</name>
<sequence length="241" mass="25352">MTADLAPKSPATTPGFARFTWPDLAIVLAVGFGLANAPVANFLARGPAALGASELLASILAWLLINGVQLLVGLAVTYHRFGEIRRPLLLTRPTAGNLRAATWWGLAKAGLTLGLLLALPAALTADGGGEGGYPPGSLLAQFTFAFFFGAIASPIYEEVLYRGVFFQGLAARLPALAAIGISAGFFAVMHLPRVFNTISALFAGLLFAWLLHRYRNLWVPILAHTVSNGTLIVLAFAAQVA</sequence>
<keyword evidence="1" id="KW-0472">Membrane</keyword>
<reference evidence="3 4" key="1">
    <citation type="submission" date="2016-06" db="EMBL/GenBank/DDBJ databases">
        <authorList>
            <person name="Kjaerup R.B."/>
            <person name="Dalgaard T.S."/>
            <person name="Juul-Madsen H.R."/>
        </authorList>
    </citation>
    <scope>NUCLEOTIDE SEQUENCE [LARGE SCALE GENOMIC DNA]</scope>
    <source>
        <strain evidence="3 4">DSM 45577</strain>
    </source>
</reference>